<evidence type="ECO:0000313" key="3">
    <source>
        <dbReference type="Proteomes" id="UP000617628"/>
    </source>
</evidence>
<sequence>MSTENASIKEVERLVSQMLDRQLSEEQATRLNALLRDSEDARQCYLELLDNHEALCTIYPGEVFETGLDIDEPIDDSSNEVPAASKFPWLPWISAAAAILTLILVVSLNFTNNAEKSLANTGTLSADTVARLIAAVDADWKDANHEPGSSLSTGEYSLTQGTAELEFHDGARVSLRGPASFELRSEGHLHVYSGKLVARIPEDALGFAVTTPQSEVVDLGTEFGLDVVENGRTDVHVIDGLVEVYERVSSRSAAGSTDGVQIGEGEARRFESEGGFRWVDIPFFSRQQILEDRHYGELGLSLLRGNVRLNDHVGKRHLKTTTANQSYIEVIPEKAATELEADTDVTIAKPGFYKRFGPSGGTIPAGTKVDSFLLHFRSVDGEPVRGVIKFDRPILGLICEQNELMVTDGLTGLEDVVFPNQAGGFRGLEPHSRQQIGKGSNIKNAGMSPDEVTLSQDLTTIRMSVNVVPDQGVDQMRVLVQSKD</sequence>
<dbReference type="Pfam" id="PF04773">
    <property type="entry name" value="FecR"/>
    <property type="match status" value="1"/>
</dbReference>
<name>A0A934VMI7_9BACT</name>
<dbReference type="Proteomes" id="UP000617628">
    <property type="component" value="Unassembled WGS sequence"/>
</dbReference>
<protein>
    <submittedName>
        <fullName evidence="2">FecR domain-containing protein</fullName>
    </submittedName>
</protein>
<accession>A0A934VMI7</accession>
<feature type="domain" description="FecR protein" evidence="1">
    <location>
        <begin position="159"/>
        <end position="243"/>
    </location>
</feature>
<reference evidence="2" key="1">
    <citation type="submission" date="2021-01" db="EMBL/GenBank/DDBJ databases">
        <title>Modified the classification status of verrucomicrobia.</title>
        <authorList>
            <person name="Feng X."/>
        </authorList>
    </citation>
    <scope>NUCLEOTIDE SEQUENCE</scope>
    <source>
        <strain evidence="2">KCTC 13126</strain>
    </source>
</reference>
<dbReference type="GO" id="GO:0016989">
    <property type="term" value="F:sigma factor antagonist activity"/>
    <property type="evidence" value="ECO:0007669"/>
    <property type="project" value="TreeGrafter"/>
</dbReference>
<comment type="caution">
    <text evidence="2">The sequence shown here is derived from an EMBL/GenBank/DDBJ whole genome shotgun (WGS) entry which is preliminary data.</text>
</comment>
<dbReference type="InterPro" id="IPR006860">
    <property type="entry name" value="FecR"/>
</dbReference>
<organism evidence="2 3">
    <name type="scientific">Pelagicoccus mobilis</name>
    <dbReference type="NCBI Taxonomy" id="415221"/>
    <lineage>
        <taxon>Bacteria</taxon>
        <taxon>Pseudomonadati</taxon>
        <taxon>Verrucomicrobiota</taxon>
        <taxon>Opitutia</taxon>
        <taxon>Puniceicoccales</taxon>
        <taxon>Pelagicoccaceae</taxon>
        <taxon>Pelagicoccus</taxon>
    </lineage>
</organism>
<keyword evidence="3" id="KW-1185">Reference proteome</keyword>
<dbReference type="AlphaFoldDB" id="A0A934VMI7"/>
<evidence type="ECO:0000259" key="1">
    <source>
        <dbReference type="Pfam" id="PF04773"/>
    </source>
</evidence>
<dbReference type="Gene3D" id="2.60.120.1440">
    <property type="match status" value="1"/>
</dbReference>
<evidence type="ECO:0000313" key="2">
    <source>
        <dbReference type="EMBL" id="MBK1875227.1"/>
    </source>
</evidence>
<dbReference type="RefSeq" id="WP_200353445.1">
    <property type="nucleotide sequence ID" value="NZ_JAENIL010000001.1"/>
</dbReference>
<proteinExistence type="predicted"/>
<dbReference type="InterPro" id="IPR012373">
    <property type="entry name" value="Ferrdict_sens_TM"/>
</dbReference>
<dbReference type="PANTHER" id="PTHR30273:SF2">
    <property type="entry name" value="PROTEIN FECR"/>
    <property type="match status" value="1"/>
</dbReference>
<dbReference type="PANTHER" id="PTHR30273">
    <property type="entry name" value="PERIPLASMIC SIGNAL SENSOR AND SIGMA FACTOR ACTIVATOR FECR-RELATED"/>
    <property type="match status" value="1"/>
</dbReference>
<dbReference type="EMBL" id="JAENIL010000001">
    <property type="protein sequence ID" value="MBK1875227.1"/>
    <property type="molecule type" value="Genomic_DNA"/>
</dbReference>
<gene>
    <name evidence="2" type="ORF">JIN87_00035</name>
</gene>